<dbReference type="Proteomes" id="UP000008383">
    <property type="component" value="Unassembled WGS sequence"/>
</dbReference>
<evidence type="ECO:0000256" key="1">
    <source>
        <dbReference type="ARBA" id="ARBA00003496"/>
    </source>
</evidence>
<evidence type="ECO:0000259" key="15">
    <source>
        <dbReference type="Pfam" id="PF25140"/>
    </source>
</evidence>
<dbReference type="PANTHER" id="PTHR15495">
    <property type="entry name" value="NEGATIVE REGULATOR OF VESICLE FORMATION-RELATED"/>
    <property type="match status" value="1"/>
</dbReference>
<keyword evidence="7 12" id="KW-0378">Hydrolase</keyword>
<evidence type="ECO:0000256" key="8">
    <source>
        <dbReference type="ARBA" id="ARBA00022824"/>
    </source>
</evidence>
<evidence type="ECO:0000256" key="10">
    <source>
        <dbReference type="ARBA" id="ARBA00022989"/>
    </source>
</evidence>
<evidence type="ECO:0000256" key="2">
    <source>
        <dbReference type="ARBA" id="ARBA00004477"/>
    </source>
</evidence>
<evidence type="ECO:0000256" key="7">
    <source>
        <dbReference type="ARBA" id="ARBA00022801"/>
    </source>
</evidence>
<evidence type="ECO:0000256" key="9">
    <source>
        <dbReference type="ARBA" id="ARBA00022927"/>
    </source>
</evidence>
<accession>D4D8N8</accession>
<keyword evidence="17" id="KW-1185">Reference proteome</keyword>
<dbReference type="GO" id="GO:0006505">
    <property type="term" value="P:GPI anchor metabolic process"/>
    <property type="evidence" value="ECO:0007669"/>
    <property type="project" value="TreeGrafter"/>
</dbReference>
<dbReference type="InterPro" id="IPR056824">
    <property type="entry name" value="PGAP1_TMD"/>
</dbReference>
<dbReference type="Pfam" id="PF25141">
    <property type="entry name" value="PGAP1_2nd"/>
    <property type="match status" value="1"/>
</dbReference>
<feature type="transmembrane region" description="Helical" evidence="12">
    <location>
        <begin position="229"/>
        <end position="254"/>
    </location>
</feature>
<dbReference type="EC" id="3.1.-.-" evidence="12"/>
<feature type="transmembrane region" description="Helical" evidence="12">
    <location>
        <begin position="917"/>
        <end position="936"/>
    </location>
</feature>
<reference evidence="17" key="1">
    <citation type="journal article" date="2011" name="Genome Biol.">
        <title>Comparative and functional genomics provide insights into the pathogenicity of dermatophytic fungi.</title>
        <authorList>
            <person name="Burmester A."/>
            <person name="Shelest E."/>
            <person name="Gloeckner G."/>
            <person name="Heddergott C."/>
            <person name="Schindler S."/>
            <person name="Staib P."/>
            <person name="Heidel A."/>
            <person name="Felder M."/>
            <person name="Petzold A."/>
            <person name="Szafranski K."/>
            <person name="Feuermann M."/>
            <person name="Pedruzzi I."/>
            <person name="Priebe S."/>
            <person name="Groth M."/>
            <person name="Winkler R."/>
            <person name="Li W."/>
            <person name="Kniemeyer O."/>
            <person name="Schroeckh V."/>
            <person name="Hertweck C."/>
            <person name="Hube B."/>
            <person name="White T.C."/>
            <person name="Platzer M."/>
            <person name="Guthke R."/>
            <person name="Heitman J."/>
            <person name="Woestemeyer J."/>
            <person name="Zipfel P.F."/>
            <person name="Monod M."/>
            <person name="Brakhage A.A."/>
        </authorList>
    </citation>
    <scope>NUCLEOTIDE SEQUENCE [LARGE SCALE GENOMIC DNA]</scope>
    <source>
        <strain evidence="17">HKI 0517</strain>
    </source>
</reference>
<feature type="transmembrane region" description="Helical" evidence="12">
    <location>
        <begin position="1230"/>
        <end position="1250"/>
    </location>
</feature>
<sequence>MTAGSPPESAVQKAILADSAYQKAAAPTFLWPPKLLPRLPFFFNFFLSSRRATPSPLSTRRGGRDSCRRALARSRPAAASPAASFEPTKQLAGRKEKGKTLLQPLEQLPTEDVSQPGRNDPLITAGGSLNGNGIDDQKLFAAIHLEVALLEWNSEPTRQDGIAWKTRTPAVRRDIELRLQLQTTARARLRRLLENTRNYNTNRKKNYTQMMENSVESQRLRRPRSRTACGFPVSTIIVTILGLLLVFGIVQSYLTLQIDSQGCKTPSMLPTYIKLGGFDTEHTRFASKYNLYLYRERGVDDYSEEDIGLKGVPVLFLPGNAGSYRQGRSLASEASLYFHNVLQHDQDRVKVGTRSLDFFMADFNEDMAAFHGQTILDQAEYINDALSYILSLYHDPNRARRDTDLPDPVSVILIGHSMGGIVARTVLTMANYQANSVNSIITMSTPHARPPVSFDSDLMSTYKQINSYWREAYSERWANNNPLWHVTLISIAGGGGDTIVPSDYTSLSSLVPDTHGFTVFTSTIPNVWTGVDHLSIAWCDSFRKAVVRALFDVIDVRRATQTKQRAERMSIFRKWFLTGIEPNADKLLPSKGKIKQYCVTSAITRLTGTIEPTTLLTLEENANAMLKQGERLVLHGLGHHEGPKAHLIPVPPRGGVPGKKFTLLTDQRVEPSGSGKLEILFCSDPPSRAGQSATLLSLNLDLSGGNAASPRLVCKSSYEDVIYIPASNKNSKAAFDDAQPFSYFQYSLEDLTEYQFVAIVDKHEKATPGFLIAEFSDSSDSVIPTRVSLGRLLSAGLTILLPADRPMVTDIKVPALQSSLLAYKLKLNRQGCKPDSELFAPIVRQYISDPYESKFFVNVKAIDVNLHGVAPYMPPHIRDNAAGSGISFELWSDRSCSAPLQISLQVDVLGSLGRLAMRYRTVFAAFPLVIVAMVLRKQFRVYDQTGVFINFSESLELCIRSSLPLTFLGFSLLATTLATSKSVVTQGVQSSWQSNATETPIDYGKNDLLLGSQDTFFWFLVPLFGIISVGACVVVHYAATAIIYLLGLLRSTVAARQGYIKHENGKAAPLLWSLSTRHRIVNAVILLFLVATVIPYQFAYVVACIVQLITCVQASSHARETRSGNHANLSNFAHSILVLMLWILPINIPVLIVWGHNLAVHWFTPFSSHHNVLSIMPFILLVETLTTGVMIPRITSNFKHITSGLFFFLAVYAAIYGVTYAYLLHHIANFVVTWLVVLYFFGNGLCIPSIDRITRLPDFADTDFSNGHIKKLP</sequence>
<proteinExistence type="inferred from homology"/>
<comment type="function">
    <text evidence="1 12">Involved in inositol deacylation of GPI-anchored proteins which plays important roles in the quality control and ER-associated degradation of GPI-anchored proteins.</text>
</comment>
<evidence type="ECO:0000256" key="13">
    <source>
        <dbReference type="SAM" id="MobiDB-lite"/>
    </source>
</evidence>
<dbReference type="RefSeq" id="XP_003022411.1">
    <property type="nucleotide sequence ID" value="XM_003022365.1"/>
</dbReference>
<dbReference type="KEGG" id="tve:TRV_03475"/>
<evidence type="ECO:0000256" key="5">
    <source>
        <dbReference type="ARBA" id="ARBA00022448"/>
    </source>
</evidence>
<organism evidence="16 17">
    <name type="scientific">Trichophyton verrucosum (strain HKI 0517)</name>
    <dbReference type="NCBI Taxonomy" id="663202"/>
    <lineage>
        <taxon>Eukaryota</taxon>
        <taxon>Fungi</taxon>
        <taxon>Dikarya</taxon>
        <taxon>Ascomycota</taxon>
        <taxon>Pezizomycotina</taxon>
        <taxon>Eurotiomycetes</taxon>
        <taxon>Eurotiomycetidae</taxon>
        <taxon>Onygenales</taxon>
        <taxon>Arthrodermataceae</taxon>
        <taxon>Trichophyton</taxon>
    </lineage>
</organism>
<feature type="domain" description="GPI inositol-deacylase transmembrane" evidence="15">
    <location>
        <begin position="922"/>
        <end position="1240"/>
    </location>
</feature>
<evidence type="ECO:0000313" key="17">
    <source>
        <dbReference type="Proteomes" id="UP000008383"/>
    </source>
</evidence>
<dbReference type="GO" id="GO:0005789">
    <property type="term" value="C:endoplasmic reticulum membrane"/>
    <property type="evidence" value="ECO:0007669"/>
    <property type="project" value="UniProtKB-SubCell"/>
</dbReference>
<dbReference type="GO" id="GO:0006888">
    <property type="term" value="P:endoplasmic reticulum to Golgi vesicle-mediated transport"/>
    <property type="evidence" value="ECO:0007669"/>
    <property type="project" value="TreeGrafter"/>
</dbReference>
<evidence type="ECO:0000256" key="4">
    <source>
        <dbReference type="ARBA" id="ARBA00015856"/>
    </source>
</evidence>
<dbReference type="InterPro" id="IPR039529">
    <property type="entry name" value="PGAP1/BST1"/>
</dbReference>
<comment type="similarity">
    <text evidence="3 12">Belongs to the GPI inositol-deacylase family.</text>
</comment>
<comment type="caution">
    <text evidence="16">The sequence shown here is derived from an EMBL/GenBank/DDBJ whole genome shotgun (WGS) entry which is preliminary data.</text>
</comment>
<keyword evidence="5 12" id="KW-0813">Transport</keyword>
<dbReference type="OrthoDB" id="348976at2759"/>
<dbReference type="InterPro" id="IPR012908">
    <property type="entry name" value="PGAP1-ab_dom-like"/>
</dbReference>
<keyword evidence="11 12" id="KW-0472">Membrane</keyword>
<feature type="transmembrane region" description="Helical" evidence="12">
    <location>
        <begin position="1016"/>
        <end position="1049"/>
    </location>
</feature>
<dbReference type="Pfam" id="PF25140">
    <property type="entry name" value="PGAP1_TMD"/>
    <property type="match status" value="1"/>
</dbReference>
<dbReference type="Pfam" id="PF07819">
    <property type="entry name" value="PGAP1"/>
    <property type="match status" value="1"/>
</dbReference>
<gene>
    <name evidence="16" type="ORF">TRV_03475</name>
</gene>
<evidence type="ECO:0000256" key="11">
    <source>
        <dbReference type="ARBA" id="ARBA00023136"/>
    </source>
</evidence>
<dbReference type="PANTHER" id="PTHR15495:SF7">
    <property type="entry name" value="GPI INOSITOL-DEACYLASE"/>
    <property type="match status" value="1"/>
</dbReference>
<keyword evidence="8 12" id="KW-0256">Endoplasmic reticulum</keyword>
<evidence type="ECO:0000313" key="16">
    <source>
        <dbReference type="EMBL" id="EFE41793.1"/>
    </source>
</evidence>
<evidence type="ECO:0000256" key="3">
    <source>
        <dbReference type="ARBA" id="ARBA00006931"/>
    </source>
</evidence>
<feature type="region of interest" description="Disordered" evidence="13">
    <location>
        <begin position="73"/>
        <end position="96"/>
    </location>
</feature>
<feature type="transmembrane region" description="Helical" evidence="12">
    <location>
        <begin position="1175"/>
        <end position="1192"/>
    </location>
</feature>
<feature type="transmembrane region" description="Helical" evidence="12">
    <location>
        <begin position="1204"/>
        <end position="1224"/>
    </location>
</feature>
<protein>
    <recommendedName>
        <fullName evidence="4 12">GPI inositol-deacylase</fullName>
        <ecNumber evidence="12">3.1.-.-</ecNumber>
    </recommendedName>
</protein>
<feature type="transmembrane region" description="Helical" evidence="12">
    <location>
        <begin position="1070"/>
        <end position="1091"/>
    </location>
</feature>
<evidence type="ECO:0000259" key="14">
    <source>
        <dbReference type="Pfam" id="PF07819"/>
    </source>
</evidence>
<dbReference type="Gene3D" id="3.40.50.1820">
    <property type="entry name" value="alpha/beta hydrolase"/>
    <property type="match status" value="1"/>
</dbReference>
<dbReference type="EMBL" id="ACYE01000180">
    <property type="protein sequence ID" value="EFE41793.1"/>
    <property type="molecule type" value="Genomic_DNA"/>
</dbReference>
<feature type="transmembrane region" description="Helical" evidence="12">
    <location>
        <begin position="1136"/>
        <end position="1155"/>
    </location>
</feature>
<dbReference type="GeneID" id="9580958"/>
<keyword evidence="10 12" id="KW-1133">Transmembrane helix</keyword>
<feature type="domain" description="GPI inositol-deacylase PGAP1-like alpha/beta" evidence="14">
    <location>
        <begin position="309"/>
        <end position="552"/>
    </location>
</feature>
<dbReference type="SUPFAM" id="SSF53474">
    <property type="entry name" value="alpha/beta-Hydrolases"/>
    <property type="match status" value="1"/>
</dbReference>
<comment type="subcellular location">
    <subcellularLocation>
        <location evidence="2">Endoplasmic reticulum membrane</location>
        <topology evidence="2">Multi-pass membrane protein</topology>
    </subcellularLocation>
</comment>
<feature type="compositionally biased region" description="Low complexity" evidence="13">
    <location>
        <begin position="73"/>
        <end position="84"/>
    </location>
</feature>
<dbReference type="GO" id="GO:0015031">
    <property type="term" value="P:protein transport"/>
    <property type="evidence" value="ECO:0007669"/>
    <property type="project" value="UniProtKB-KW"/>
</dbReference>
<dbReference type="AlphaFoldDB" id="D4D8N8"/>
<keyword evidence="6 12" id="KW-0812">Transmembrane</keyword>
<dbReference type="GO" id="GO:0050185">
    <property type="term" value="F:phosphatidylinositol deacylase activity"/>
    <property type="evidence" value="ECO:0007669"/>
    <property type="project" value="TreeGrafter"/>
</dbReference>
<keyword evidence="9 12" id="KW-0653">Protein transport</keyword>
<dbReference type="FunFam" id="3.40.50.1820:FF:000056">
    <property type="entry name" value="GPI inositol-deacylase"/>
    <property type="match status" value="1"/>
</dbReference>
<evidence type="ECO:0000256" key="12">
    <source>
        <dbReference type="RuleBase" id="RU365011"/>
    </source>
</evidence>
<dbReference type="HOGENOM" id="CLU_006103_1_0_1"/>
<evidence type="ECO:0000256" key="6">
    <source>
        <dbReference type="ARBA" id="ARBA00022692"/>
    </source>
</evidence>
<name>D4D8N8_TRIVH</name>
<dbReference type="InterPro" id="IPR029058">
    <property type="entry name" value="AB_hydrolase_fold"/>
</dbReference>